<gene>
    <name evidence="3" type="ORF">BC008_43220</name>
</gene>
<keyword evidence="3" id="KW-0808">Transferase</keyword>
<dbReference type="InterPro" id="IPR003615">
    <property type="entry name" value="HNH_nuc"/>
</dbReference>
<dbReference type="RefSeq" id="WP_027841501.1">
    <property type="nucleotide sequence ID" value="NZ_LMTZ01000096.1"/>
</dbReference>
<dbReference type="SUPFAM" id="SSF56672">
    <property type="entry name" value="DNA/RNA polymerases"/>
    <property type="match status" value="1"/>
</dbReference>
<dbReference type="InterPro" id="IPR030931">
    <property type="entry name" value="Group_II_RT_mat"/>
</dbReference>
<keyword evidence="4" id="KW-1185">Reference proteome</keyword>
<proteinExistence type="predicted"/>
<dbReference type="InterPro" id="IPR025960">
    <property type="entry name" value="RVT_N"/>
</dbReference>
<dbReference type="InterPro" id="IPR043502">
    <property type="entry name" value="DNA/RNA_pol_sf"/>
</dbReference>
<comment type="caution">
    <text evidence="3">The sequence shown here is derived from an EMBL/GenBank/DDBJ whole genome shotgun (WGS) entry which is preliminary data.</text>
</comment>
<name>A0A0V7ZPM3_9CYAN</name>
<dbReference type="InterPro" id="IPR000477">
    <property type="entry name" value="RT_dom"/>
</dbReference>
<dbReference type="Pfam" id="PF08388">
    <property type="entry name" value="GIIM"/>
    <property type="match status" value="1"/>
</dbReference>
<keyword evidence="3" id="KW-0695">RNA-directed DNA polymerase</keyword>
<dbReference type="Pfam" id="PF13655">
    <property type="entry name" value="RVT_N"/>
    <property type="match status" value="1"/>
</dbReference>
<evidence type="ECO:0000313" key="4">
    <source>
        <dbReference type="Proteomes" id="UP000053372"/>
    </source>
</evidence>
<dbReference type="PANTHER" id="PTHR34047:SF10">
    <property type="entry name" value="GROUP II INTRON-ASSOCIATED OPEN READING FRAME"/>
    <property type="match status" value="1"/>
</dbReference>
<dbReference type="PROSITE" id="PS00028">
    <property type="entry name" value="ZINC_FINGER_C2H2_1"/>
    <property type="match status" value="1"/>
</dbReference>
<evidence type="ECO:0000259" key="2">
    <source>
        <dbReference type="PROSITE" id="PS50878"/>
    </source>
</evidence>
<dbReference type="PANTHER" id="PTHR34047">
    <property type="entry name" value="NUCLEAR INTRON MATURASE 1, MITOCHONDRIAL-RELATED"/>
    <property type="match status" value="1"/>
</dbReference>
<dbReference type="AlphaFoldDB" id="A0A0V7ZPM3"/>
<dbReference type="EMBL" id="LMTZ01000096">
    <property type="protein sequence ID" value="KST66540.1"/>
    <property type="molecule type" value="Genomic_DNA"/>
</dbReference>
<dbReference type="CDD" id="cd01651">
    <property type="entry name" value="RT_G2_intron"/>
    <property type="match status" value="1"/>
</dbReference>
<dbReference type="GO" id="GO:0003964">
    <property type="term" value="F:RNA-directed DNA polymerase activity"/>
    <property type="evidence" value="ECO:0007669"/>
    <property type="project" value="UniProtKB-KW"/>
</dbReference>
<organism evidence="3 4">
    <name type="scientific">Mastigocoleus testarum BC008</name>
    <dbReference type="NCBI Taxonomy" id="371196"/>
    <lineage>
        <taxon>Bacteria</taxon>
        <taxon>Bacillati</taxon>
        <taxon>Cyanobacteriota</taxon>
        <taxon>Cyanophyceae</taxon>
        <taxon>Nostocales</taxon>
        <taxon>Hapalosiphonaceae</taxon>
        <taxon>Mastigocoleus</taxon>
    </lineage>
</organism>
<evidence type="ECO:0000313" key="3">
    <source>
        <dbReference type="EMBL" id="KST66540.1"/>
    </source>
</evidence>
<dbReference type="Proteomes" id="UP000053372">
    <property type="component" value="Unassembled WGS sequence"/>
</dbReference>
<dbReference type="InterPro" id="IPR013087">
    <property type="entry name" value="Znf_C2H2_type"/>
</dbReference>
<accession>A0A0V7ZPM3</accession>
<dbReference type="PROSITE" id="PS50878">
    <property type="entry name" value="RT_POL"/>
    <property type="match status" value="1"/>
</dbReference>
<evidence type="ECO:0000256" key="1">
    <source>
        <dbReference type="SAM" id="MobiDB-lite"/>
    </source>
</evidence>
<keyword evidence="3" id="KW-0548">Nucleotidyltransferase</keyword>
<feature type="domain" description="Reverse transcriptase" evidence="2">
    <location>
        <begin position="88"/>
        <end position="334"/>
    </location>
</feature>
<dbReference type="OrthoDB" id="468044at2"/>
<dbReference type="InterPro" id="IPR013597">
    <property type="entry name" value="Mat_intron_G2"/>
</dbReference>
<sequence length="597" mass="68439">MCQSLTIRYEWKNLPWKKIQVKVFKLQKRIYQASLSGNIKKVHRLQRLLAKSWYAKCLAVRRVTQENQGKKTAGVDGVKSLTAKKRLKMVKELEIKSSGFPTRRVWIPKPGKEEKRPLGIPVMKDRATQTLLKLALEPEWEAKFEPRSFGFRPGRSCQDAIEAIFTAICKKAKYVLDADIAKCFDKINHQKLLEKLNTFPTFERVIRNWLKSGVVDQGNLFPTEEGTPQGGCISPLLANIALHGLETTISNAFPAKMKIDGKWHLWKPQVIRYADDFVILHPNKQALERCKEIASQWLAQLDLELKPSKTRITHTLNKTESNCEPGFDFLGFNIRSYPVGKNNCGRNNGVKTGFKTIVRPSKDKVKIHYRNLAKKITQCRSATQDELISQLIPIITGWCNYYSRVCSKEIFSQLDHKLFWKLFLGWAKFRHPKKSGKWIARKYWHIQKHNNWTFGNELILPKHSNTKITRHIKVKGEASPFDGNWTYWSKRKGEYPGISKKVTITIKKLHGKCAECGLHFHPEDLIEIHHLNGNHRDNRLKNLTAVHLHCHDQIHGGTGNLSTKLSTHGKGQLGEEPDDAKVSSPVLKPSRKGDLPA</sequence>
<reference evidence="3 4" key="1">
    <citation type="journal article" date="2015" name="Genome Announc.">
        <title>Draft Genome of the Euendolithic (true boring) Cyanobacterium Mastigocoleus testarum strain BC008.</title>
        <authorList>
            <person name="Guida B.S."/>
            <person name="Garcia-Pichel F."/>
        </authorList>
    </citation>
    <scope>NUCLEOTIDE SEQUENCE [LARGE SCALE GENOMIC DNA]</scope>
    <source>
        <strain evidence="3 4">BC008</strain>
    </source>
</reference>
<dbReference type="InterPro" id="IPR051083">
    <property type="entry name" value="GrpII_Intron_Splice-Mob/Def"/>
</dbReference>
<dbReference type="NCBIfam" id="TIGR04416">
    <property type="entry name" value="group_II_RT_mat"/>
    <property type="match status" value="1"/>
</dbReference>
<protein>
    <submittedName>
        <fullName evidence="3">Group II intron reverse transcriptase/maturase</fullName>
    </submittedName>
</protein>
<feature type="region of interest" description="Disordered" evidence="1">
    <location>
        <begin position="557"/>
        <end position="597"/>
    </location>
</feature>
<dbReference type="Pfam" id="PF00078">
    <property type="entry name" value="RVT_1"/>
    <property type="match status" value="1"/>
</dbReference>
<dbReference type="CDD" id="cd00085">
    <property type="entry name" value="HNHc"/>
    <property type="match status" value="1"/>
</dbReference>